<dbReference type="PANTHER" id="PTHR47378:SF1">
    <property type="entry name" value="DIVINYL CHLOROPHYLLIDE A 8-VINYL-REDUCTASE, CHLOROPLASTIC"/>
    <property type="match status" value="1"/>
</dbReference>
<dbReference type="Pfam" id="PF13460">
    <property type="entry name" value="NAD_binding_10"/>
    <property type="match status" value="1"/>
</dbReference>
<dbReference type="EMBL" id="BAABHW010000006">
    <property type="protein sequence ID" value="GAA5080010.1"/>
    <property type="molecule type" value="Genomic_DNA"/>
</dbReference>
<accession>A0ABP9LPE7</accession>
<dbReference type="SUPFAM" id="SSF51735">
    <property type="entry name" value="NAD(P)-binding Rossmann-fold domains"/>
    <property type="match status" value="1"/>
</dbReference>
<evidence type="ECO:0000256" key="6">
    <source>
        <dbReference type="ARBA" id="ARBA00024059"/>
    </source>
</evidence>
<dbReference type="Proteomes" id="UP001499910">
    <property type="component" value="Unassembled WGS sequence"/>
</dbReference>
<dbReference type="InterPro" id="IPR016040">
    <property type="entry name" value="NAD(P)-bd_dom"/>
</dbReference>
<sequence length="324" mass="34237">MEDMQTGSGKRVLLVGGTGSIGRATAAALIADGHEVTALVRPGADTSALQACTLVSGAITDASDRRAALSGGFDTVISCLASRTGAPQDAWAIDYQAHSDLLKDAQEAGVGQFVLLSAICVQKPLLAFQKAKLAFEEELQASGLTFSIVRPTAFFKSLSGQIDRLKAGKPFLVFGNGELTACKPISDADLGTYIARCLVDAGLQNRVLPIGGPGPAITPLDQAEMLFDLLGQEPKIRHVTPRLLDAIIGALSLAGRVSRKAAEKAELARIGRYYATESMLVLDPATGRYDADATPEFGEDTLREHYRKLLQGEIADDRGAHAVF</sequence>
<feature type="domain" description="NAD(P)-binding" evidence="9">
    <location>
        <begin position="16"/>
        <end position="199"/>
    </location>
</feature>
<evidence type="ECO:0000256" key="4">
    <source>
        <dbReference type="ARBA" id="ARBA00023002"/>
    </source>
</evidence>
<dbReference type="CDD" id="cd05243">
    <property type="entry name" value="SDR_a5"/>
    <property type="match status" value="1"/>
</dbReference>
<dbReference type="InterPro" id="IPR036291">
    <property type="entry name" value="NAD(P)-bd_dom_sf"/>
</dbReference>
<evidence type="ECO:0000256" key="7">
    <source>
        <dbReference type="ARBA" id="ARBA00024089"/>
    </source>
</evidence>
<comment type="pathway">
    <text evidence="1">Porphyrin-containing compound metabolism; chlorophyll biosynthesis.</text>
</comment>
<dbReference type="RefSeq" id="WP_259553384.1">
    <property type="nucleotide sequence ID" value="NZ_BAABHW010000006.1"/>
</dbReference>
<protein>
    <recommendedName>
        <fullName evidence="7">Divinyl chlorophyllide a 8-vinyl-reductase, chloroplastic</fullName>
        <ecNumber evidence="6">1.3.1.75</ecNumber>
    </recommendedName>
</protein>
<evidence type="ECO:0000256" key="2">
    <source>
        <dbReference type="ARBA" id="ARBA00022857"/>
    </source>
</evidence>
<gene>
    <name evidence="10" type="ORF">GCM10023209_32960</name>
</gene>
<dbReference type="InterPro" id="IPR044201">
    <property type="entry name" value="DVR-like"/>
</dbReference>
<evidence type="ECO:0000313" key="10">
    <source>
        <dbReference type="EMBL" id="GAA5080010.1"/>
    </source>
</evidence>
<keyword evidence="5" id="KW-0149">Chlorophyll biosynthesis</keyword>
<evidence type="ECO:0000256" key="5">
    <source>
        <dbReference type="ARBA" id="ARBA00023171"/>
    </source>
</evidence>
<proteinExistence type="predicted"/>
<dbReference type="PANTHER" id="PTHR47378">
    <property type="entry name" value="DIVINYL CHLOROPHYLLIDE A 8-VINYL-REDUCTASE, CHLOROPLASTIC"/>
    <property type="match status" value="1"/>
</dbReference>
<evidence type="ECO:0000259" key="9">
    <source>
        <dbReference type="Pfam" id="PF13460"/>
    </source>
</evidence>
<evidence type="ECO:0000256" key="1">
    <source>
        <dbReference type="ARBA" id="ARBA00005173"/>
    </source>
</evidence>
<organism evidence="10 11">
    <name type="scientific">[Roseibacterium] beibuensis</name>
    <dbReference type="NCBI Taxonomy" id="1193142"/>
    <lineage>
        <taxon>Bacteria</taxon>
        <taxon>Pseudomonadati</taxon>
        <taxon>Pseudomonadota</taxon>
        <taxon>Alphaproteobacteria</taxon>
        <taxon>Rhodobacterales</taxon>
        <taxon>Roseobacteraceae</taxon>
        <taxon>Roseicyclus</taxon>
    </lineage>
</organism>
<keyword evidence="3" id="KW-0809">Transit peptide</keyword>
<keyword evidence="4" id="KW-0560">Oxidoreductase</keyword>
<dbReference type="Gene3D" id="3.40.50.720">
    <property type="entry name" value="NAD(P)-binding Rossmann-like Domain"/>
    <property type="match status" value="1"/>
</dbReference>
<name>A0ABP9LPE7_9RHOB</name>
<evidence type="ECO:0000313" key="11">
    <source>
        <dbReference type="Proteomes" id="UP001499910"/>
    </source>
</evidence>
<comment type="catalytic activity">
    <reaction evidence="8">
        <text>protochlorophyllide a + NADP(+) = 3,8-divinyl protochlorophyllide a + NADPH + H(+)</text>
        <dbReference type="Rhea" id="RHEA:48884"/>
        <dbReference type="ChEBI" id="CHEBI:15378"/>
        <dbReference type="ChEBI" id="CHEBI:57783"/>
        <dbReference type="ChEBI" id="CHEBI:58349"/>
        <dbReference type="ChEBI" id="CHEBI:58632"/>
        <dbReference type="ChEBI" id="CHEBI:83350"/>
        <dbReference type="EC" id="1.3.1.75"/>
    </reaction>
</comment>
<evidence type="ECO:0000256" key="8">
    <source>
        <dbReference type="ARBA" id="ARBA00049498"/>
    </source>
</evidence>
<comment type="caution">
    <text evidence="10">The sequence shown here is derived from an EMBL/GenBank/DDBJ whole genome shotgun (WGS) entry which is preliminary data.</text>
</comment>
<keyword evidence="2" id="KW-0521">NADP</keyword>
<reference evidence="11" key="1">
    <citation type="journal article" date="2019" name="Int. J. Syst. Evol. Microbiol.">
        <title>The Global Catalogue of Microorganisms (GCM) 10K type strain sequencing project: providing services to taxonomists for standard genome sequencing and annotation.</title>
        <authorList>
            <consortium name="The Broad Institute Genomics Platform"/>
            <consortium name="The Broad Institute Genome Sequencing Center for Infectious Disease"/>
            <person name="Wu L."/>
            <person name="Ma J."/>
        </authorList>
    </citation>
    <scope>NUCLEOTIDE SEQUENCE [LARGE SCALE GENOMIC DNA]</scope>
    <source>
        <strain evidence="11">JCM 18015</strain>
    </source>
</reference>
<dbReference type="EC" id="1.3.1.75" evidence="6"/>
<keyword evidence="11" id="KW-1185">Reference proteome</keyword>
<evidence type="ECO:0000256" key="3">
    <source>
        <dbReference type="ARBA" id="ARBA00022946"/>
    </source>
</evidence>